<sequence length="124" mass="13689">MNTTVLTIAAIFGITAIVLGAFGAHAFKKLISSEKLTSFEVGVRYQMYSALVLLMIGFQLDFSHYSERLAIYGIISGTLLFSGSIYFLSFSEYWKTNLKFLGPITPLGGLLMIIGWTSLLISFL</sequence>
<dbReference type="AlphaFoldDB" id="A0A4U0GWQ4"/>
<reference evidence="7 8" key="1">
    <citation type="submission" date="2019-04" db="EMBL/GenBank/DDBJ databases">
        <title>Sphingobacterium olei sp. nov., isolated from oil-contaminated soil.</title>
        <authorList>
            <person name="Liu B."/>
        </authorList>
    </citation>
    <scope>NUCLEOTIDE SEQUENCE [LARGE SCALE GENOMIC DNA]</scope>
    <source>
        <strain evidence="7 8">Y3L14</strain>
    </source>
</reference>
<evidence type="ECO:0000256" key="3">
    <source>
        <dbReference type="ARBA" id="ARBA00022692"/>
    </source>
</evidence>
<keyword evidence="8" id="KW-1185">Reference proteome</keyword>
<dbReference type="RefSeq" id="WP_136822245.1">
    <property type="nucleotide sequence ID" value="NZ_BMJX01000006.1"/>
</dbReference>
<keyword evidence="3 6" id="KW-0812">Transmembrane</keyword>
<dbReference type="EMBL" id="SUKA01000006">
    <property type="protein sequence ID" value="TJY63571.1"/>
    <property type="molecule type" value="Genomic_DNA"/>
</dbReference>
<dbReference type="Pfam" id="PF04241">
    <property type="entry name" value="DUF423"/>
    <property type="match status" value="1"/>
</dbReference>
<dbReference type="PANTHER" id="PTHR43461">
    <property type="entry name" value="TRANSMEMBRANE PROTEIN 256"/>
    <property type="match status" value="1"/>
</dbReference>
<evidence type="ECO:0000256" key="2">
    <source>
        <dbReference type="ARBA" id="ARBA00009694"/>
    </source>
</evidence>
<dbReference type="OrthoDB" id="9802121at2"/>
<organism evidence="7 8">
    <name type="scientific">Sphingobacterium alkalisoli</name>
    <dbReference type="NCBI Taxonomy" id="1874115"/>
    <lineage>
        <taxon>Bacteria</taxon>
        <taxon>Pseudomonadati</taxon>
        <taxon>Bacteroidota</taxon>
        <taxon>Sphingobacteriia</taxon>
        <taxon>Sphingobacteriales</taxon>
        <taxon>Sphingobacteriaceae</taxon>
        <taxon>Sphingobacterium</taxon>
    </lineage>
</organism>
<evidence type="ECO:0000256" key="1">
    <source>
        <dbReference type="ARBA" id="ARBA00004141"/>
    </source>
</evidence>
<evidence type="ECO:0000313" key="7">
    <source>
        <dbReference type="EMBL" id="TJY63571.1"/>
    </source>
</evidence>
<evidence type="ECO:0000256" key="4">
    <source>
        <dbReference type="ARBA" id="ARBA00022989"/>
    </source>
</evidence>
<comment type="similarity">
    <text evidence="2">Belongs to the UPF0382 family.</text>
</comment>
<gene>
    <name evidence="7" type="ORF">FAZ19_18520</name>
</gene>
<dbReference type="GO" id="GO:0005886">
    <property type="term" value="C:plasma membrane"/>
    <property type="evidence" value="ECO:0007669"/>
    <property type="project" value="TreeGrafter"/>
</dbReference>
<dbReference type="Proteomes" id="UP000309872">
    <property type="component" value="Unassembled WGS sequence"/>
</dbReference>
<feature type="transmembrane region" description="Helical" evidence="6">
    <location>
        <begin position="45"/>
        <end position="63"/>
    </location>
</feature>
<proteinExistence type="inferred from homology"/>
<feature type="transmembrane region" description="Helical" evidence="6">
    <location>
        <begin position="6"/>
        <end position="24"/>
    </location>
</feature>
<comment type="subcellular location">
    <subcellularLocation>
        <location evidence="1">Membrane</location>
        <topology evidence="1">Multi-pass membrane protein</topology>
    </subcellularLocation>
</comment>
<dbReference type="PANTHER" id="PTHR43461:SF1">
    <property type="entry name" value="TRANSMEMBRANE PROTEIN 256"/>
    <property type="match status" value="1"/>
</dbReference>
<comment type="caution">
    <text evidence="7">The sequence shown here is derived from an EMBL/GenBank/DDBJ whole genome shotgun (WGS) entry which is preliminary data.</text>
</comment>
<protein>
    <submittedName>
        <fullName evidence="7">DUF423 domain-containing protein</fullName>
    </submittedName>
</protein>
<keyword evidence="4 6" id="KW-1133">Transmembrane helix</keyword>
<name>A0A4U0GWQ4_9SPHI</name>
<keyword evidence="5 6" id="KW-0472">Membrane</keyword>
<dbReference type="InterPro" id="IPR006696">
    <property type="entry name" value="DUF423"/>
</dbReference>
<feature type="transmembrane region" description="Helical" evidence="6">
    <location>
        <begin position="100"/>
        <end position="123"/>
    </location>
</feature>
<evidence type="ECO:0000313" key="8">
    <source>
        <dbReference type="Proteomes" id="UP000309872"/>
    </source>
</evidence>
<feature type="transmembrane region" description="Helical" evidence="6">
    <location>
        <begin position="69"/>
        <end position="88"/>
    </location>
</feature>
<evidence type="ECO:0000256" key="6">
    <source>
        <dbReference type="SAM" id="Phobius"/>
    </source>
</evidence>
<evidence type="ECO:0000256" key="5">
    <source>
        <dbReference type="ARBA" id="ARBA00023136"/>
    </source>
</evidence>
<accession>A0A4U0GWQ4</accession>